<evidence type="ECO:0000259" key="2">
    <source>
        <dbReference type="Pfam" id="PF14111"/>
    </source>
</evidence>
<proteinExistence type="predicted"/>
<evidence type="ECO:0000313" key="4">
    <source>
        <dbReference type="Proteomes" id="UP000029121"/>
    </source>
</evidence>
<dbReference type="EMBL" id="KB870808">
    <property type="protein sequence ID" value="EOA28588.1"/>
    <property type="molecule type" value="Genomic_DNA"/>
</dbReference>
<gene>
    <name evidence="3" type="ORF">CARUB_v10024806mg</name>
</gene>
<dbReference type="eggNOG" id="KOG1075">
    <property type="taxonomic scope" value="Eukaryota"/>
</dbReference>
<feature type="region of interest" description="Disordered" evidence="1">
    <location>
        <begin position="1"/>
        <end position="31"/>
    </location>
</feature>
<reference evidence="4" key="1">
    <citation type="journal article" date="2013" name="Nat. Genet.">
        <title>The Capsella rubella genome and the genomic consequences of rapid mating system evolution.</title>
        <authorList>
            <person name="Slotte T."/>
            <person name="Hazzouri K.M."/>
            <person name="Agren J.A."/>
            <person name="Koenig D."/>
            <person name="Maumus F."/>
            <person name="Guo Y.L."/>
            <person name="Steige K."/>
            <person name="Platts A.E."/>
            <person name="Escobar J.S."/>
            <person name="Newman L.K."/>
            <person name="Wang W."/>
            <person name="Mandakova T."/>
            <person name="Vello E."/>
            <person name="Smith L.M."/>
            <person name="Henz S.R."/>
            <person name="Steffen J."/>
            <person name="Takuno S."/>
            <person name="Brandvain Y."/>
            <person name="Coop G."/>
            <person name="Andolfatto P."/>
            <person name="Hu T.T."/>
            <person name="Blanchette M."/>
            <person name="Clark R.M."/>
            <person name="Quesneville H."/>
            <person name="Nordborg M."/>
            <person name="Gaut B.S."/>
            <person name="Lysak M.A."/>
            <person name="Jenkins J."/>
            <person name="Grimwood J."/>
            <person name="Chapman J."/>
            <person name="Prochnik S."/>
            <person name="Shu S."/>
            <person name="Rokhsar D."/>
            <person name="Schmutz J."/>
            <person name="Weigel D."/>
            <person name="Wright S.I."/>
        </authorList>
    </citation>
    <scope>NUCLEOTIDE SEQUENCE [LARGE SCALE GENOMIC DNA]</scope>
    <source>
        <strain evidence="4">cv. Monte Gargano</strain>
    </source>
</reference>
<dbReference type="Proteomes" id="UP000029121">
    <property type="component" value="Unassembled WGS sequence"/>
</dbReference>
<dbReference type="PANTHER" id="PTHR31286:SF99">
    <property type="entry name" value="DUF4283 DOMAIN-CONTAINING PROTEIN"/>
    <property type="match status" value="1"/>
</dbReference>
<evidence type="ECO:0000313" key="3">
    <source>
        <dbReference type="EMBL" id="EOA28588.1"/>
    </source>
</evidence>
<feature type="domain" description="DUF4283" evidence="2">
    <location>
        <begin position="70"/>
        <end position="154"/>
    </location>
</feature>
<dbReference type="Pfam" id="PF14111">
    <property type="entry name" value="DUF4283"/>
    <property type="match status" value="1"/>
</dbReference>
<dbReference type="AlphaFoldDB" id="R0HWZ2"/>
<dbReference type="InterPro" id="IPR025558">
    <property type="entry name" value="DUF4283"/>
</dbReference>
<accession>R0HWZ2</accession>
<keyword evidence="4" id="KW-1185">Reference proteome</keyword>
<dbReference type="PANTHER" id="PTHR31286">
    <property type="entry name" value="GLYCINE-RICH CELL WALL STRUCTURAL PROTEIN 1.8-LIKE"/>
    <property type="match status" value="1"/>
</dbReference>
<sequence>MEESGRPPGESMPLPTYAEKVQGSNGGGRPVPERVLAEEFIASRMRLEFPDGEDGEGVVTVGQDVIAAMNGLWKNCMIVKVLGRHVPIASLVRKLREIWVPKGGMHVVDLPRHFFIVRFDLEEDYLSVVTGGPWRLFGSLLMFQAWTPEFDPMQDEIETTPVWVGISNLPVNLYHKTILIGVAEA</sequence>
<organism evidence="3 4">
    <name type="scientific">Capsella rubella</name>
    <dbReference type="NCBI Taxonomy" id="81985"/>
    <lineage>
        <taxon>Eukaryota</taxon>
        <taxon>Viridiplantae</taxon>
        <taxon>Streptophyta</taxon>
        <taxon>Embryophyta</taxon>
        <taxon>Tracheophyta</taxon>
        <taxon>Spermatophyta</taxon>
        <taxon>Magnoliopsida</taxon>
        <taxon>eudicotyledons</taxon>
        <taxon>Gunneridae</taxon>
        <taxon>Pentapetalae</taxon>
        <taxon>rosids</taxon>
        <taxon>malvids</taxon>
        <taxon>Brassicales</taxon>
        <taxon>Brassicaceae</taxon>
        <taxon>Camelineae</taxon>
        <taxon>Capsella</taxon>
    </lineage>
</organism>
<dbReference type="InterPro" id="IPR040256">
    <property type="entry name" value="At4g02000-like"/>
</dbReference>
<evidence type="ECO:0000256" key="1">
    <source>
        <dbReference type="SAM" id="MobiDB-lite"/>
    </source>
</evidence>
<protein>
    <recommendedName>
        <fullName evidence="2">DUF4283 domain-containing protein</fullName>
    </recommendedName>
</protein>
<name>R0HWZ2_9BRAS</name>